<evidence type="ECO:0000313" key="2">
    <source>
        <dbReference type="Proteomes" id="UP000051820"/>
    </source>
</evidence>
<dbReference type="STRING" id="1423807.FD16_GL002400"/>
<dbReference type="AlphaFoldDB" id="A0A0R1W4E3"/>
<name>A0A0R1W4E3_9LACO</name>
<reference evidence="1 2" key="1">
    <citation type="journal article" date="2015" name="Genome Announc.">
        <title>Expanding the biotechnology potential of lactobacilli through comparative genomics of 213 strains and associated genera.</title>
        <authorList>
            <person name="Sun Z."/>
            <person name="Harris H.M."/>
            <person name="McCann A."/>
            <person name="Guo C."/>
            <person name="Argimon S."/>
            <person name="Zhang W."/>
            <person name="Yang X."/>
            <person name="Jeffery I.B."/>
            <person name="Cooney J.C."/>
            <person name="Kagawa T.F."/>
            <person name="Liu W."/>
            <person name="Song Y."/>
            <person name="Salvetti E."/>
            <person name="Wrobel A."/>
            <person name="Rasinkangas P."/>
            <person name="Parkhill J."/>
            <person name="Rea M.C."/>
            <person name="O'Sullivan O."/>
            <person name="Ritari J."/>
            <person name="Douillard F.P."/>
            <person name="Paul Ross R."/>
            <person name="Yang R."/>
            <person name="Briner A.E."/>
            <person name="Felis G.E."/>
            <person name="de Vos W.M."/>
            <person name="Barrangou R."/>
            <person name="Klaenhammer T.R."/>
            <person name="Caufield P.W."/>
            <person name="Cui Y."/>
            <person name="Zhang H."/>
            <person name="O'Toole P.W."/>
        </authorList>
    </citation>
    <scope>NUCLEOTIDE SEQUENCE [LARGE SCALE GENOMIC DNA]</scope>
    <source>
        <strain evidence="1 2">DSM 5007</strain>
    </source>
</reference>
<sequence>MATTDWINQAVSQLQQHADNYPDQAFYAVLEKVMIEQQKRIDQAQGEIDGRSWSGW</sequence>
<comment type="caution">
    <text evidence="1">The sequence shown here is derived from an EMBL/GenBank/DDBJ whole genome shotgun (WGS) entry which is preliminary data.</text>
</comment>
<proteinExistence type="predicted"/>
<organism evidence="1 2">
    <name type="scientific">Paucilactobacillus suebicus DSM 5007 = KCTC 3549</name>
    <dbReference type="NCBI Taxonomy" id="1423807"/>
    <lineage>
        <taxon>Bacteria</taxon>
        <taxon>Bacillati</taxon>
        <taxon>Bacillota</taxon>
        <taxon>Bacilli</taxon>
        <taxon>Lactobacillales</taxon>
        <taxon>Lactobacillaceae</taxon>
        <taxon>Paucilactobacillus</taxon>
    </lineage>
</organism>
<accession>A0A0R1W4E3</accession>
<keyword evidence="2" id="KW-1185">Reference proteome</keyword>
<dbReference type="EMBL" id="AZGF01000008">
    <property type="protein sequence ID" value="KRM12405.1"/>
    <property type="molecule type" value="Genomic_DNA"/>
</dbReference>
<dbReference type="RefSeq" id="WP_010621242.1">
    <property type="nucleotide sequence ID" value="NZ_AZGF01000008.1"/>
</dbReference>
<protein>
    <submittedName>
        <fullName evidence="1">Uncharacterized protein</fullName>
    </submittedName>
</protein>
<dbReference type="Proteomes" id="UP000051820">
    <property type="component" value="Unassembled WGS sequence"/>
</dbReference>
<evidence type="ECO:0000313" key="1">
    <source>
        <dbReference type="EMBL" id="KRM12405.1"/>
    </source>
</evidence>
<gene>
    <name evidence="1" type="ORF">FD16_GL002400</name>
</gene>